<dbReference type="WBParaSite" id="ES5_v2.g29202.t1">
    <property type="protein sequence ID" value="ES5_v2.g29202.t1"/>
    <property type="gene ID" value="ES5_v2.g29202"/>
</dbReference>
<accession>A0AC34GHI0</accession>
<proteinExistence type="predicted"/>
<organism evidence="1 2">
    <name type="scientific">Panagrolaimus sp. ES5</name>
    <dbReference type="NCBI Taxonomy" id="591445"/>
    <lineage>
        <taxon>Eukaryota</taxon>
        <taxon>Metazoa</taxon>
        <taxon>Ecdysozoa</taxon>
        <taxon>Nematoda</taxon>
        <taxon>Chromadorea</taxon>
        <taxon>Rhabditida</taxon>
        <taxon>Tylenchina</taxon>
        <taxon>Panagrolaimomorpha</taxon>
        <taxon>Panagrolaimoidea</taxon>
        <taxon>Panagrolaimidae</taxon>
        <taxon>Panagrolaimus</taxon>
    </lineage>
</organism>
<dbReference type="Proteomes" id="UP000887579">
    <property type="component" value="Unplaced"/>
</dbReference>
<evidence type="ECO:0000313" key="1">
    <source>
        <dbReference type="Proteomes" id="UP000887579"/>
    </source>
</evidence>
<evidence type="ECO:0000313" key="2">
    <source>
        <dbReference type="WBParaSite" id="ES5_v2.g29202.t1"/>
    </source>
</evidence>
<reference evidence="2" key="1">
    <citation type="submission" date="2022-11" db="UniProtKB">
        <authorList>
            <consortium name="WormBaseParasite"/>
        </authorList>
    </citation>
    <scope>IDENTIFICATION</scope>
</reference>
<sequence>LCFVCGKSSHIAKDCPLRFVEKAIDNVKNFTVGGINHVKTVSHDPVKLFGDKTLLEAQFDGFKVNATLDSGSCVSVIDDKVLKGILRNKSRHGKITRERPETYKDMIGLVGVNGMKLKVIDCVRIPIAWDKYEPSH</sequence>
<protein>
    <submittedName>
        <fullName evidence="2">CCHC-type domain-containing protein</fullName>
    </submittedName>
</protein>
<name>A0AC34GHI0_9BILA</name>